<dbReference type="eggNOG" id="COG0318">
    <property type="taxonomic scope" value="Bacteria"/>
</dbReference>
<dbReference type="SUPFAM" id="SSF56801">
    <property type="entry name" value="Acetyl-CoA synthetase-like"/>
    <property type="match status" value="1"/>
</dbReference>
<dbReference type="RefSeq" id="WP_025358998.1">
    <property type="nucleotide sequence ID" value="NZ_CP007155.1"/>
</dbReference>
<dbReference type="EMBL" id="CP007155">
    <property type="protein sequence ID" value="AHH99060.1"/>
    <property type="molecule type" value="Genomic_DNA"/>
</dbReference>
<evidence type="ECO:0000313" key="4">
    <source>
        <dbReference type="Proteomes" id="UP000019225"/>
    </source>
</evidence>
<name>W5WE63_9PSEU</name>
<dbReference type="STRING" id="1449976.KALB_5699"/>
<dbReference type="PANTHER" id="PTHR43201">
    <property type="entry name" value="ACYL-COA SYNTHETASE"/>
    <property type="match status" value="1"/>
</dbReference>
<sequence>MAKSDFDLAHQYRGTDARSPADPWRTAVAVLAAHARSRPDAPMLTAVAPDGAQTTLTYGVADLATRRLAAWLQAEFGTAPNTVLGLAPVNDVPSVLAVLAALRAGHGVLMLGPADPPERHAEQAAALGVRAVLRTPDGGTGTVVMPRWEDLPEAVPVDPRIDPMTDALFFGTSGSTAAAKLVAQTQGNLVANAAGLGRLHGLRPGDRVLGCLPIHHVNGLHFTVLGTMFAGAHTILAHSFTPFGYPALVRQFRPRIASVVPSVLEALVETWRAPSLPAEFDYFVSAAAPLQASTARAVADRLGARVLQGYGLSETTNFSATIPPNLSEDAYRALLLDTDIPSVGVAFPGNEIAVLDEHCAPVPAGQVGEVCMRGHNVMSRYAGNPQATAEAFQGGWFHSQDLGFLRHDERSGRDFLVLTGRLKNIAKVAGETVSLEEMDRVLRALPEVRDAACIATADRFSGERIVAAVVLAPWADQACLDAPLRARFSPAVLPSRFVLVPEIPRTSTGKVLRPQLRSELVGMPDL</sequence>
<dbReference type="Gene3D" id="3.30.300.30">
    <property type="match status" value="1"/>
</dbReference>
<evidence type="ECO:0008006" key="5">
    <source>
        <dbReference type="Google" id="ProtNLM"/>
    </source>
</evidence>
<dbReference type="AlphaFoldDB" id="W5WE63"/>
<gene>
    <name evidence="3" type="ORF">KALB_5699</name>
</gene>
<dbReference type="Pfam" id="PF13193">
    <property type="entry name" value="AMP-binding_C"/>
    <property type="match status" value="1"/>
</dbReference>
<organism evidence="3 4">
    <name type="scientific">Kutzneria albida DSM 43870</name>
    <dbReference type="NCBI Taxonomy" id="1449976"/>
    <lineage>
        <taxon>Bacteria</taxon>
        <taxon>Bacillati</taxon>
        <taxon>Actinomycetota</taxon>
        <taxon>Actinomycetes</taxon>
        <taxon>Pseudonocardiales</taxon>
        <taxon>Pseudonocardiaceae</taxon>
        <taxon>Kutzneria</taxon>
    </lineage>
</organism>
<dbReference type="CDD" id="cd04433">
    <property type="entry name" value="AFD_class_I"/>
    <property type="match status" value="1"/>
</dbReference>
<accession>W5WE63</accession>
<dbReference type="GO" id="GO:0006631">
    <property type="term" value="P:fatty acid metabolic process"/>
    <property type="evidence" value="ECO:0007669"/>
    <property type="project" value="TreeGrafter"/>
</dbReference>
<keyword evidence="4" id="KW-1185">Reference proteome</keyword>
<protein>
    <recommendedName>
        <fullName evidence="5">AMP-dependent synthetase and ligase</fullName>
    </recommendedName>
</protein>
<dbReference type="KEGG" id="kal:KALB_5699"/>
<dbReference type="OrthoDB" id="3664166at2"/>
<reference evidence="3 4" key="1">
    <citation type="journal article" date="2014" name="BMC Genomics">
        <title>Complete genome sequence of producer of the glycopeptide antibiotic Aculeximycin Kutzneria albida DSM 43870T, a representative of minor genus of Pseudonocardiaceae.</title>
        <authorList>
            <person name="Rebets Y."/>
            <person name="Tokovenko B."/>
            <person name="Lushchyk I."/>
            <person name="Ruckert C."/>
            <person name="Zaburannyi N."/>
            <person name="Bechthold A."/>
            <person name="Kalinowski J."/>
            <person name="Luzhetskyy A."/>
        </authorList>
    </citation>
    <scope>NUCLEOTIDE SEQUENCE [LARGE SCALE GENOMIC DNA]</scope>
    <source>
        <strain evidence="3">DSM 43870</strain>
    </source>
</reference>
<feature type="domain" description="AMP-dependent synthetase/ligase" evidence="1">
    <location>
        <begin position="32"/>
        <end position="381"/>
    </location>
</feature>
<dbReference type="Proteomes" id="UP000019225">
    <property type="component" value="Chromosome"/>
</dbReference>
<dbReference type="PANTHER" id="PTHR43201:SF32">
    <property type="entry name" value="2-SUCCINYLBENZOATE--COA LIGASE, CHLOROPLASTIC_PEROXISOMAL"/>
    <property type="match status" value="1"/>
</dbReference>
<evidence type="ECO:0000259" key="1">
    <source>
        <dbReference type="Pfam" id="PF00501"/>
    </source>
</evidence>
<feature type="domain" description="AMP-binding enzyme C-terminal" evidence="2">
    <location>
        <begin position="437"/>
        <end position="510"/>
    </location>
</feature>
<dbReference type="InterPro" id="IPR025110">
    <property type="entry name" value="AMP-bd_C"/>
</dbReference>
<dbReference type="PATRIC" id="fig|1449976.3.peg.5723"/>
<proteinExistence type="predicted"/>
<dbReference type="InterPro" id="IPR042099">
    <property type="entry name" value="ANL_N_sf"/>
</dbReference>
<dbReference type="Gene3D" id="3.40.50.12780">
    <property type="entry name" value="N-terminal domain of ligase-like"/>
    <property type="match status" value="1"/>
</dbReference>
<evidence type="ECO:0000313" key="3">
    <source>
        <dbReference type="EMBL" id="AHH99060.1"/>
    </source>
</evidence>
<dbReference type="GO" id="GO:0031956">
    <property type="term" value="F:medium-chain fatty acid-CoA ligase activity"/>
    <property type="evidence" value="ECO:0007669"/>
    <property type="project" value="TreeGrafter"/>
</dbReference>
<dbReference type="InterPro" id="IPR000873">
    <property type="entry name" value="AMP-dep_synth/lig_dom"/>
</dbReference>
<dbReference type="HOGENOM" id="CLU_000022_59_9_11"/>
<dbReference type="Pfam" id="PF00501">
    <property type="entry name" value="AMP-binding"/>
    <property type="match status" value="1"/>
</dbReference>
<dbReference type="InterPro" id="IPR045851">
    <property type="entry name" value="AMP-bd_C_sf"/>
</dbReference>
<evidence type="ECO:0000259" key="2">
    <source>
        <dbReference type="Pfam" id="PF13193"/>
    </source>
</evidence>